<dbReference type="Proteomes" id="UP000323221">
    <property type="component" value="Unassembled WGS sequence"/>
</dbReference>
<comment type="similarity">
    <text evidence="1">Belongs to the peptidase M20A family.</text>
</comment>
<dbReference type="InterPro" id="IPR002933">
    <property type="entry name" value="Peptidase_M20"/>
</dbReference>
<dbReference type="Pfam" id="PF07687">
    <property type="entry name" value="M20_dimer"/>
    <property type="match status" value="1"/>
</dbReference>
<dbReference type="Pfam" id="PF01546">
    <property type="entry name" value="Peptidase_M20"/>
    <property type="match status" value="1"/>
</dbReference>
<evidence type="ECO:0000256" key="1">
    <source>
        <dbReference type="ARBA" id="ARBA00006247"/>
    </source>
</evidence>
<keyword evidence="4 8" id="KW-0378">Hydrolase</keyword>
<evidence type="ECO:0000256" key="4">
    <source>
        <dbReference type="ARBA" id="ARBA00022801"/>
    </source>
</evidence>
<dbReference type="SUPFAM" id="SSF53187">
    <property type="entry name" value="Zn-dependent exopeptidases"/>
    <property type="match status" value="1"/>
</dbReference>
<dbReference type="SUPFAM" id="SSF55031">
    <property type="entry name" value="Bacterial exopeptidase dimerisation domain"/>
    <property type="match status" value="1"/>
</dbReference>
<evidence type="ECO:0000256" key="5">
    <source>
        <dbReference type="ARBA" id="ARBA00022833"/>
    </source>
</evidence>
<dbReference type="InterPro" id="IPR011650">
    <property type="entry name" value="Peptidase_M20_dimer"/>
</dbReference>
<keyword evidence="9" id="KW-1185">Reference proteome</keyword>
<dbReference type="AlphaFoldDB" id="A0A5M8QAQ0"/>
<keyword evidence="3" id="KW-0479">Metal-binding</keyword>
<dbReference type="EMBL" id="VOIR01000015">
    <property type="protein sequence ID" value="KAA6432193.1"/>
    <property type="molecule type" value="Genomic_DNA"/>
</dbReference>
<evidence type="ECO:0000256" key="6">
    <source>
        <dbReference type="SAM" id="MobiDB-lite"/>
    </source>
</evidence>
<gene>
    <name evidence="8" type="ORF">FQ330_10500</name>
</gene>
<dbReference type="InterPro" id="IPR047177">
    <property type="entry name" value="Pept_M20A"/>
</dbReference>
<dbReference type="PANTHER" id="PTHR45962:SF1">
    <property type="entry name" value="N-FATTY-ACYL-AMINO ACID SYNTHASE_HYDROLASE PM20D1"/>
    <property type="match status" value="1"/>
</dbReference>
<evidence type="ECO:0000256" key="3">
    <source>
        <dbReference type="ARBA" id="ARBA00022723"/>
    </source>
</evidence>
<name>A0A5M8QAQ0_9MICO</name>
<feature type="region of interest" description="Disordered" evidence="6">
    <location>
        <begin position="17"/>
        <end position="44"/>
    </location>
</feature>
<evidence type="ECO:0000313" key="8">
    <source>
        <dbReference type="EMBL" id="KAA6432193.1"/>
    </source>
</evidence>
<keyword evidence="5" id="KW-0862">Zinc</keyword>
<keyword evidence="2" id="KW-0645">Protease</keyword>
<dbReference type="PANTHER" id="PTHR45962">
    <property type="entry name" value="N-FATTY-ACYL-AMINO ACID SYNTHASE/HYDROLASE PM20D1"/>
    <property type="match status" value="1"/>
</dbReference>
<reference evidence="8 9" key="1">
    <citation type="submission" date="2019-08" db="EMBL/GenBank/DDBJ databases">
        <title>Agrococcus lahaulensis sp. nov., isolated from a cold desert of the Indian Himalayas.</title>
        <authorList>
            <person name="Qu J.H."/>
        </authorList>
    </citation>
    <scope>NUCLEOTIDE SEQUENCE [LARGE SCALE GENOMIC DNA]</scope>
    <source>
        <strain evidence="8 9">NS18</strain>
    </source>
</reference>
<dbReference type="Gene3D" id="3.40.630.10">
    <property type="entry name" value="Zn peptidases"/>
    <property type="match status" value="1"/>
</dbReference>
<evidence type="ECO:0000256" key="2">
    <source>
        <dbReference type="ARBA" id="ARBA00022670"/>
    </source>
</evidence>
<dbReference type="Gene3D" id="3.30.70.360">
    <property type="match status" value="1"/>
</dbReference>
<evidence type="ECO:0000313" key="9">
    <source>
        <dbReference type="Proteomes" id="UP000323221"/>
    </source>
</evidence>
<dbReference type="Gene3D" id="1.10.150.900">
    <property type="match status" value="1"/>
</dbReference>
<comment type="caution">
    <text evidence="8">The sequence shown here is derived from an EMBL/GenBank/DDBJ whole genome shotgun (WGS) entry which is preliminary data.</text>
</comment>
<dbReference type="GO" id="GO:0046872">
    <property type="term" value="F:metal ion binding"/>
    <property type="evidence" value="ECO:0007669"/>
    <property type="project" value="UniProtKB-KW"/>
</dbReference>
<accession>A0A5M8QAQ0</accession>
<sequence length="479" mass="50851">MRSRRSVTIVDSISRVLSSTGTGPPSARLHGNAPRRPPSARPPYAGGVVEIPDAAVDDLIALVRVPTEEAAQLPAFQAALRERFPRLFASLEVESIGATLLARWPGRGAGAPALLMAHQDVVPAPPDGWTHPPYAGHRDATHVWGRGTLDDKGSLVGICVAVEALLAAGFAPARDVWLVFGHDEETMGTGAASAIAELDARGVRPAWALDEGGAIIEPPVAGVARDVAVVGVAEKGFANIRMRVAQVGGHASTPPRLPATSRLARAIRRLDRAPFPRSLPEPALRMLELLGADASGPQGAVLRRVRRARPLVERILARGDETRAMLSTTAVVTQLSGAAAPNALAEEAVAVVNARIALGSSVDETVAHVRRAVADPQVSLEVLHGHGPSPESPSAGPGWDDVAAAIARLRPDVLTVPYVMLGGTDGRHTHRITDRVYRFAPFAMTRDERLTLHARDERIRVDTWLGGCRWYADLIESSC</sequence>
<organism evidence="8 9">
    <name type="scientific">Agrococcus sediminis</name>
    <dbReference type="NCBI Taxonomy" id="2599924"/>
    <lineage>
        <taxon>Bacteria</taxon>
        <taxon>Bacillati</taxon>
        <taxon>Actinomycetota</taxon>
        <taxon>Actinomycetes</taxon>
        <taxon>Micrococcales</taxon>
        <taxon>Microbacteriaceae</taxon>
        <taxon>Agrococcus</taxon>
    </lineage>
</organism>
<dbReference type="OrthoDB" id="3665926at2"/>
<dbReference type="GO" id="GO:0008233">
    <property type="term" value="F:peptidase activity"/>
    <property type="evidence" value="ECO:0007669"/>
    <property type="project" value="UniProtKB-KW"/>
</dbReference>
<proteinExistence type="inferred from homology"/>
<dbReference type="GO" id="GO:0006508">
    <property type="term" value="P:proteolysis"/>
    <property type="evidence" value="ECO:0007669"/>
    <property type="project" value="UniProtKB-KW"/>
</dbReference>
<evidence type="ECO:0000259" key="7">
    <source>
        <dbReference type="Pfam" id="PF07687"/>
    </source>
</evidence>
<dbReference type="InterPro" id="IPR036264">
    <property type="entry name" value="Bact_exopeptidase_dim_dom"/>
</dbReference>
<feature type="domain" description="Peptidase M20 dimerisation" evidence="7">
    <location>
        <begin position="232"/>
        <end position="377"/>
    </location>
</feature>
<protein>
    <submittedName>
        <fullName evidence="8">M20/M25/M40 family metallo-hydrolase</fullName>
    </submittedName>
</protein>